<feature type="compositionally biased region" description="Low complexity" evidence="1">
    <location>
        <begin position="319"/>
        <end position="335"/>
    </location>
</feature>
<feature type="region of interest" description="Disordered" evidence="1">
    <location>
        <begin position="1"/>
        <end position="35"/>
    </location>
</feature>
<feature type="compositionally biased region" description="Polar residues" evidence="1">
    <location>
        <begin position="18"/>
        <end position="35"/>
    </location>
</feature>
<evidence type="ECO:0000313" key="2">
    <source>
        <dbReference type="Proteomes" id="UP000887574"/>
    </source>
</evidence>
<dbReference type="WBParaSite" id="jg18822">
    <property type="protein sequence ID" value="jg18822"/>
    <property type="gene ID" value="jg18822"/>
</dbReference>
<evidence type="ECO:0000313" key="3">
    <source>
        <dbReference type="WBParaSite" id="jg18822"/>
    </source>
</evidence>
<evidence type="ECO:0000256" key="1">
    <source>
        <dbReference type="SAM" id="MobiDB-lite"/>
    </source>
</evidence>
<feature type="region of interest" description="Disordered" evidence="1">
    <location>
        <begin position="299"/>
        <end position="337"/>
    </location>
</feature>
<protein>
    <submittedName>
        <fullName evidence="3">Uncharacterized protein</fullName>
    </submittedName>
</protein>
<sequence>MSTTNLFDERQKPKGYTVASTNQAASAESLQHQTPSLENLLARSRIYGDRIPEVVGSDGEQTPSNATPEPRPFGSETVCPSSEQLDGSSQSMHTPTSNTIQTSVAASTFGGGSQPVLSMSSKHQGSHQLLGTSQSAVSLEKDHHHHQSGANPPKRSSNSKNLSASEPDLVGPTVPSARQQRQRSFVPASSLMEDPMLFMEEDEEEESEKAEQPIIDEPEELSGVLVERVETNVVLPKGRNTALSRTSTNSSASRFLSDIVDVECMDEFINSQEFYGGLVDAYSEINYMGSALLQDLVSEGNAGSHPTPSAAQTALQQLNSSTNNDDSITSSSSSNAQSRRQLANLGMGLRLKLGNYADVLRA</sequence>
<dbReference type="AlphaFoldDB" id="A0A915DDN7"/>
<feature type="compositionally biased region" description="Polar residues" evidence="1">
    <location>
        <begin position="78"/>
        <end position="106"/>
    </location>
</feature>
<feature type="compositionally biased region" description="Polar residues" evidence="1">
    <location>
        <begin position="115"/>
        <end position="137"/>
    </location>
</feature>
<dbReference type="Proteomes" id="UP000887574">
    <property type="component" value="Unplaced"/>
</dbReference>
<proteinExistence type="predicted"/>
<organism evidence="2 3">
    <name type="scientific">Ditylenchus dipsaci</name>
    <dbReference type="NCBI Taxonomy" id="166011"/>
    <lineage>
        <taxon>Eukaryota</taxon>
        <taxon>Metazoa</taxon>
        <taxon>Ecdysozoa</taxon>
        <taxon>Nematoda</taxon>
        <taxon>Chromadorea</taxon>
        <taxon>Rhabditida</taxon>
        <taxon>Tylenchina</taxon>
        <taxon>Tylenchomorpha</taxon>
        <taxon>Sphaerularioidea</taxon>
        <taxon>Anguinidae</taxon>
        <taxon>Anguininae</taxon>
        <taxon>Ditylenchus</taxon>
    </lineage>
</organism>
<name>A0A915DDN7_9BILA</name>
<feature type="region of interest" description="Disordered" evidence="1">
    <location>
        <begin position="51"/>
        <end position="192"/>
    </location>
</feature>
<feature type="compositionally biased region" description="Polar residues" evidence="1">
    <location>
        <begin position="148"/>
        <end position="164"/>
    </location>
</feature>
<keyword evidence="2" id="KW-1185">Reference proteome</keyword>
<feature type="compositionally biased region" description="Polar residues" evidence="1">
    <location>
        <begin position="304"/>
        <end position="318"/>
    </location>
</feature>
<reference evidence="3" key="1">
    <citation type="submission" date="2022-11" db="UniProtKB">
        <authorList>
            <consortium name="WormBaseParasite"/>
        </authorList>
    </citation>
    <scope>IDENTIFICATION</scope>
</reference>
<accession>A0A915DDN7</accession>